<dbReference type="RefSeq" id="WP_216126076.1">
    <property type="nucleotide sequence ID" value="NZ_CP086239.1"/>
</dbReference>
<proteinExistence type="predicted"/>
<gene>
    <name evidence="2" type="ORF">LL038_06540</name>
</gene>
<evidence type="ECO:0000313" key="2">
    <source>
        <dbReference type="EMBL" id="WAG61900.1"/>
    </source>
</evidence>
<dbReference type="EMBL" id="CP086239">
    <property type="protein sequence ID" value="WAG61900.1"/>
    <property type="molecule type" value="Genomic_DNA"/>
</dbReference>
<sequence length="51" mass="6171">MENDNNKKVSKEKQYVEKKNGDTKTFISEVQEFNKPEDYDEAFKEYYPEQS</sequence>
<evidence type="ECO:0000313" key="3">
    <source>
        <dbReference type="Proteomes" id="UP001164733"/>
    </source>
</evidence>
<protein>
    <submittedName>
        <fullName evidence="2">Uncharacterized protein</fullName>
    </submittedName>
</protein>
<evidence type="ECO:0000256" key="1">
    <source>
        <dbReference type="SAM" id="MobiDB-lite"/>
    </source>
</evidence>
<name>A0AA47I8H9_9CLOT</name>
<feature type="region of interest" description="Disordered" evidence="1">
    <location>
        <begin position="1"/>
        <end position="20"/>
    </location>
</feature>
<organism evidence="2 3">
    <name type="scientific">Clostridium estertheticum</name>
    <dbReference type="NCBI Taxonomy" id="238834"/>
    <lineage>
        <taxon>Bacteria</taxon>
        <taxon>Bacillati</taxon>
        <taxon>Bacillota</taxon>
        <taxon>Clostridia</taxon>
        <taxon>Eubacteriales</taxon>
        <taxon>Clostridiaceae</taxon>
        <taxon>Clostridium</taxon>
    </lineage>
</organism>
<accession>A0AA47I8H9</accession>
<dbReference type="AlphaFoldDB" id="A0AA47I8H9"/>
<reference evidence="2" key="1">
    <citation type="submission" date="2021-11" db="EMBL/GenBank/DDBJ databases">
        <title>Clostridia strains as spoilage organisms.</title>
        <authorList>
            <person name="Wambui J."/>
            <person name="Stevens M.J.A."/>
            <person name="Stephan R."/>
        </authorList>
    </citation>
    <scope>NUCLEOTIDE SEQUENCE</scope>
    <source>
        <strain evidence="2">CF009</strain>
    </source>
</reference>
<dbReference type="Proteomes" id="UP001164733">
    <property type="component" value="Chromosome"/>
</dbReference>